<proteinExistence type="predicted"/>
<feature type="chain" id="PRO_5021497824" description="Protein kinase domain-containing protein" evidence="2">
    <location>
        <begin position="19"/>
        <end position="160"/>
    </location>
</feature>
<comment type="caution">
    <text evidence="3">The sequence shown here is derived from an EMBL/GenBank/DDBJ whole genome shotgun (WGS) entry which is preliminary data.</text>
</comment>
<organism evidence="3 4">
    <name type="scientific">Coprinellus micaceus</name>
    <name type="common">Glistening ink-cap mushroom</name>
    <name type="synonym">Coprinus micaceus</name>
    <dbReference type="NCBI Taxonomy" id="71717"/>
    <lineage>
        <taxon>Eukaryota</taxon>
        <taxon>Fungi</taxon>
        <taxon>Dikarya</taxon>
        <taxon>Basidiomycota</taxon>
        <taxon>Agaricomycotina</taxon>
        <taxon>Agaricomycetes</taxon>
        <taxon>Agaricomycetidae</taxon>
        <taxon>Agaricales</taxon>
        <taxon>Agaricineae</taxon>
        <taxon>Psathyrellaceae</taxon>
        <taxon>Coprinellus</taxon>
    </lineage>
</organism>
<evidence type="ECO:0000256" key="1">
    <source>
        <dbReference type="SAM" id="MobiDB-lite"/>
    </source>
</evidence>
<keyword evidence="4" id="KW-1185">Reference proteome</keyword>
<feature type="compositionally biased region" description="Pro residues" evidence="1">
    <location>
        <begin position="105"/>
        <end position="114"/>
    </location>
</feature>
<dbReference type="Proteomes" id="UP000298030">
    <property type="component" value="Unassembled WGS sequence"/>
</dbReference>
<sequence length="160" mass="17625">MQVVALTLLRVLVSSSSTRRGYLYLYELCEDIGRTSGQVHQLHKFYLGHNLSHSFIHEDRRHYLILLDLAFRSHPLSPCPSHGGLNPSPTKLDYSLLALLPSPPHLDSPHPHPNPSRSIHSTLPSPGSNSLLISRGAGPGMVARFTVPLESDGDALAWKI</sequence>
<name>A0A4Y7THX5_COPMI</name>
<evidence type="ECO:0000256" key="2">
    <source>
        <dbReference type="SAM" id="SignalP"/>
    </source>
</evidence>
<reference evidence="3 4" key="1">
    <citation type="journal article" date="2019" name="Nat. Ecol. Evol.">
        <title>Megaphylogeny resolves global patterns of mushroom evolution.</title>
        <authorList>
            <person name="Varga T."/>
            <person name="Krizsan K."/>
            <person name="Foldi C."/>
            <person name="Dima B."/>
            <person name="Sanchez-Garcia M."/>
            <person name="Sanchez-Ramirez S."/>
            <person name="Szollosi G.J."/>
            <person name="Szarkandi J.G."/>
            <person name="Papp V."/>
            <person name="Albert L."/>
            <person name="Andreopoulos W."/>
            <person name="Angelini C."/>
            <person name="Antonin V."/>
            <person name="Barry K.W."/>
            <person name="Bougher N.L."/>
            <person name="Buchanan P."/>
            <person name="Buyck B."/>
            <person name="Bense V."/>
            <person name="Catcheside P."/>
            <person name="Chovatia M."/>
            <person name="Cooper J."/>
            <person name="Damon W."/>
            <person name="Desjardin D."/>
            <person name="Finy P."/>
            <person name="Geml J."/>
            <person name="Haridas S."/>
            <person name="Hughes K."/>
            <person name="Justo A."/>
            <person name="Karasinski D."/>
            <person name="Kautmanova I."/>
            <person name="Kiss B."/>
            <person name="Kocsube S."/>
            <person name="Kotiranta H."/>
            <person name="LaButti K.M."/>
            <person name="Lechner B.E."/>
            <person name="Liimatainen K."/>
            <person name="Lipzen A."/>
            <person name="Lukacs Z."/>
            <person name="Mihaltcheva S."/>
            <person name="Morgado L.N."/>
            <person name="Niskanen T."/>
            <person name="Noordeloos M.E."/>
            <person name="Ohm R.A."/>
            <person name="Ortiz-Santana B."/>
            <person name="Ovrebo C."/>
            <person name="Racz N."/>
            <person name="Riley R."/>
            <person name="Savchenko A."/>
            <person name="Shiryaev A."/>
            <person name="Soop K."/>
            <person name="Spirin V."/>
            <person name="Szebenyi C."/>
            <person name="Tomsovsky M."/>
            <person name="Tulloss R.E."/>
            <person name="Uehling J."/>
            <person name="Grigoriev I.V."/>
            <person name="Vagvolgyi C."/>
            <person name="Papp T."/>
            <person name="Martin F.M."/>
            <person name="Miettinen O."/>
            <person name="Hibbett D.S."/>
            <person name="Nagy L.G."/>
        </authorList>
    </citation>
    <scope>NUCLEOTIDE SEQUENCE [LARGE SCALE GENOMIC DNA]</scope>
    <source>
        <strain evidence="3 4">FP101781</strain>
    </source>
</reference>
<gene>
    <name evidence="3" type="ORF">FA13DRAFT_111613</name>
</gene>
<protein>
    <recommendedName>
        <fullName evidence="5">Protein kinase domain-containing protein</fullName>
    </recommendedName>
</protein>
<dbReference type="EMBL" id="QPFP01000011">
    <property type="protein sequence ID" value="TEB33766.1"/>
    <property type="molecule type" value="Genomic_DNA"/>
</dbReference>
<feature type="compositionally biased region" description="Polar residues" evidence="1">
    <location>
        <begin position="117"/>
        <end position="131"/>
    </location>
</feature>
<keyword evidence="2" id="KW-0732">Signal</keyword>
<evidence type="ECO:0000313" key="4">
    <source>
        <dbReference type="Proteomes" id="UP000298030"/>
    </source>
</evidence>
<dbReference type="AlphaFoldDB" id="A0A4Y7THX5"/>
<evidence type="ECO:0000313" key="3">
    <source>
        <dbReference type="EMBL" id="TEB33766.1"/>
    </source>
</evidence>
<feature type="signal peptide" evidence="2">
    <location>
        <begin position="1"/>
        <end position="18"/>
    </location>
</feature>
<feature type="region of interest" description="Disordered" evidence="1">
    <location>
        <begin position="105"/>
        <end position="131"/>
    </location>
</feature>
<accession>A0A4Y7THX5</accession>
<evidence type="ECO:0008006" key="5">
    <source>
        <dbReference type="Google" id="ProtNLM"/>
    </source>
</evidence>